<organism evidence="1">
    <name type="scientific">Sylvanvirus sp</name>
    <dbReference type="NCBI Taxonomy" id="2487774"/>
    <lineage>
        <taxon>Viruses</taxon>
    </lineage>
</organism>
<proteinExistence type="predicted"/>
<protein>
    <submittedName>
        <fullName evidence="1">Uncharacterized protein</fullName>
    </submittedName>
</protein>
<accession>A0A3G5AH64</accession>
<dbReference type="EMBL" id="MK072508">
    <property type="protein sequence ID" value="AYV86545.1"/>
    <property type="molecule type" value="Genomic_DNA"/>
</dbReference>
<sequence>MKSKKDCHFISMSTSHVSVDILKYKINDLCPSCFKHRIQEDHISTLGEKHRQLTKKLYRLYETQAFRIFGDISLPLCLICLQNSFDQCNRCAMPTIHSTDGCLAGDLLCQTTLCRESTLEVDDFICTHCETSERNETNKTNPTKSP</sequence>
<gene>
    <name evidence="1" type="ORF">Sylvanvirus2_41</name>
</gene>
<reference evidence="1" key="1">
    <citation type="submission" date="2018-10" db="EMBL/GenBank/DDBJ databases">
        <title>Hidden diversity of soil giant viruses.</title>
        <authorList>
            <person name="Schulz F."/>
            <person name="Alteio L."/>
            <person name="Goudeau D."/>
            <person name="Ryan E.M."/>
            <person name="Malmstrom R.R."/>
            <person name="Blanchard J."/>
            <person name="Woyke T."/>
        </authorList>
    </citation>
    <scope>NUCLEOTIDE SEQUENCE</scope>
    <source>
        <strain evidence="1">SYV1</strain>
    </source>
</reference>
<name>A0A3G5AH64_9VIRU</name>
<evidence type="ECO:0000313" key="1">
    <source>
        <dbReference type="EMBL" id="AYV86545.1"/>
    </source>
</evidence>